<comment type="similarity">
    <text evidence="2">Belongs to the EspG family.</text>
</comment>
<evidence type="ECO:0000256" key="4">
    <source>
        <dbReference type="ARBA" id="ARBA00023186"/>
    </source>
</evidence>
<dbReference type="Proteomes" id="UP000517916">
    <property type="component" value="Unassembled WGS sequence"/>
</dbReference>
<protein>
    <recommendedName>
        <fullName evidence="7">EspG family protein</fullName>
    </recommendedName>
</protein>
<comment type="subcellular location">
    <subcellularLocation>
        <location evidence="1">Cytoplasm</location>
    </subcellularLocation>
</comment>
<dbReference type="Pfam" id="PF14011">
    <property type="entry name" value="ESX-1_EspG"/>
    <property type="match status" value="1"/>
</dbReference>
<reference evidence="5 6" key="1">
    <citation type="submission" date="2020-08" db="EMBL/GenBank/DDBJ databases">
        <title>Genomic Encyclopedia of Archaeal and Bacterial Type Strains, Phase II (KMG-II): from individual species to whole genera.</title>
        <authorList>
            <person name="Goeker M."/>
        </authorList>
    </citation>
    <scope>NUCLEOTIDE SEQUENCE [LARGE SCALE GENOMIC DNA]</scope>
    <source>
        <strain evidence="5 6">DSM 43850</strain>
    </source>
</reference>
<proteinExistence type="inferred from homology"/>
<dbReference type="EMBL" id="JACJID010000002">
    <property type="protein sequence ID" value="MBA8925232.1"/>
    <property type="molecule type" value="Genomic_DNA"/>
</dbReference>
<dbReference type="InterPro" id="IPR025734">
    <property type="entry name" value="EspG"/>
</dbReference>
<dbReference type="RefSeq" id="WP_182837267.1">
    <property type="nucleotide sequence ID" value="NZ_BAAABQ010000084.1"/>
</dbReference>
<evidence type="ECO:0008006" key="7">
    <source>
        <dbReference type="Google" id="ProtNLM"/>
    </source>
</evidence>
<evidence type="ECO:0000313" key="6">
    <source>
        <dbReference type="Proteomes" id="UP000517916"/>
    </source>
</evidence>
<sequence length="234" mass="26027">MLEIPVHVVDVVMRWEQVEQPHTVLAGEPRWYTPDEQRRVDRAALAELDARGLLDNGAVDEEFRAWMGVLARPSAEFYGWLTMPDGLVGVLVASGPGLAVLAVREEETLWLRGMRPESLAETLVRQLPEVPPGRGRSINVAESELDADQPEATRLASLLAEPRSSVGQLCTAVRDELGRRHRTTRPLTYLDVTPDRPAHGRWMTQTHAGWVIAAPAGEQALVTRLNEMHRELVG</sequence>
<keyword evidence="4" id="KW-0143">Chaperone</keyword>
<accession>A0ABR6BEC3</accession>
<name>A0ABR6BEC3_9PSEU</name>
<evidence type="ECO:0000256" key="3">
    <source>
        <dbReference type="ARBA" id="ARBA00022490"/>
    </source>
</evidence>
<comment type="caution">
    <text evidence="5">The sequence shown here is derived from an EMBL/GenBank/DDBJ whole genome shotgun (WGS) entry which is preliminary data.</text>
</comment>
<keyword evidence="6" id="KW-1185">Reference proteome</keyword>
<evidence type="ECO:0000256" key="2">
    <source>
        <dbReference type="ARBA" id="ARBA00006411"/>
    </source>
</evidence>
<evidence type="ECO:0000256" key="1">
    <source>
        <dbReference type="ARBA" id="ARBA00004496"/>
    </source>
</evidence>
<keyword evidence="3" id="KW-0963">Cytoplasm</keyword>
<organism evidence="5 6">
    <name type="scientific">Kutzneria viridogrisea</name>
    <dbReference type="NCBI Taxonomy" id="47990"/>
    <lineage>
        <taxon>Bacteria</taxon>
        <taxon>Bacillati</taxon>
        <taxon>Actinomycetota</taxon>
        <taxon>Actinomycetes</taxon>
        <taxon>Pseudonocardiales</taxon>
        <taxon>Pseudonocardiaceae</taxon>
        <taxon>Kutzneria</taxon>
    </lineage>
</organism>
<gene>
    <name evidence="5" type="ORF">BC739_002431</name>
</gene>
<evidence type="ECO:0000313" key="5">
    <source>
        <dbReference type="EMBL" id="MBA8925232.1"/>
    </source>
</evidence>